<proteinExistence type="predicted"/>
<dbReference type="AlphaFoldDB" id="A0A0C2WEG9"/>
<accession>A0A0C2WEG9</accession>
<sequence length="177" mass="20819">MLDFAIRYQKVIDHITGERDSNLRDYELHRREWEIATELRNALRIFKDATLFFSREVVPNLAMVIPAMDHINESLGTSVESRRYSPGVTAALGVGKWTLNRYYSKTDLSETYRIAMVLHPRHKLAYFRRADWPDDWIKTAETIVRTVYELNYKNAAQHEQVRLNYLIYQSSLLTSSC</sequence>
<dbReference type="EMBL" id="KN818748">
    <property type="protein sequence ID" value="KIL54438.1"/>
    <property type="molecule type" value="Genomic_DNA"/>
</dbReference>
<organism evidence="1 2">
    <name type="scientific">Amanita muscaria (strain Koide BX008)</name>
    <dbReference type="NCBI Taxonomy" id="946122"/>
    <lineage>
        <taxon>Eukaryota</taxon>
        <taxon>Fungi</taxon>
        <taxon>Dikarya</taxon>
        <taxon>Basidiomycota</taxon>
        <taxon>Agaricomycotina</taxon>
        <taxon>Agaricomycetes</taxon>
        <taxon>Agaricomycetidae</taxon>
        <taxon>Agaricales</taxon>
        <taxon>Pluteineae</taxon>
        <taxon>Amanitaceae</taxon>
        <taxon>Amanita</taxon>
    </lineage>
</organism>
<dbReference type="HOGENOM" id="CLU_099691_0_0_1"/>
<dbReference type="InParanoid" id="A0A0C2WEG9"/>
<dbReference type="InterPro" id="IPR012337">
    <property type="entry name" value="RNaseH-like_sf"/>
</dbReference>
<dbReference type="Proteomes" id="UP000054549">
    <property type="component" value="Unassembled WGS sequence"/>
</dbReference>
<gene>
    <name evidence="1" type="ORF">M378DRAFT_92556</name>
</gene>
<dbReference type="OrthoDB" id="3359487at2759"/>
<evidence type="ECO:0000313" key="1">
    <source>
        <dbReference type="EMBL" id="KIL54438.1"/>
    </source>
</evidence>
<name>A0A0C2WEG9_AMAMK</name>
<evidence type="ECO:0000313" key="2">
    <source>
        <dbReference type="Proteomes" id="UP000054549"/>
    </source>
</evidence>
<keyword evidence="2" id="KW-1185">Reference proteome</keyword>
<dbReference type="SUPFAM" id="SSF53098">
    <property type="entry name" value="Ribonuclease H-like"/>
    <property type="match status" value="1"/>
</dbReference>
<protein>
    <submittedName>
        <fullName evidence="1">Uncharacterized protein</fullName>
    </submittedName>
</protein>
<reference evidence="1 2" key="1">
    <citation type="submission" date="2014-04" db="EMBL/GenBank/DDBJ databases">
        <title>Evolutionary Origins and Diversification of the Mycorrhizal Mutualists.</title>
        <authorList>
            <consortium name="DOE Joint Genome Institute"/>
            <consortium name="Mycorrhizal Genomics Consortium"/>
            <person name="Kohler A."/>
            <person name="Kuo A."/>
            <person name="Nagy L.G."/>
            <person name="Floudas D."/>
            <person name="Copeland A."/>
            <person name="Barry K.W."/>
            <person name="Cichocki N."/>
            <person name="Veneault-Fourrey C."/>
            <person name="LaButti K."/>
            <person name="Lindquist E.A."/>
            <person name="Lipzen A."/>
            <person name="Lundell T."/>
            <person name="Morin E."/>
            <person name="Murat C."/>
            <person name="Riley R."/>
            <person name="Ohm R."/>
            <person name="Sun H."/>
            <person name="Tunlid A."/>
            <person name="Henrissat B."/>
            <person name="Grigoriev I.V."/>
            <person name="Hibbett D.S."/>
            <person name="Martin F."/>
        </authorList>
    </citation>
    <scope>NUCLEOTIDE SEQUENCE [LARGE SCALE GENOMIC DNA]</scope>
    <source>
        <strain evidence="1 2">Koide BX008</strain>
    </source>
</reference>